<dbReference type="InterPro" id="IPR010263">
    <property type="entry name" value="T6SS_TssK"/>
</dbReference>
<reference evidence="1 2" key="1">
    <citation type="journal article" date="2022" name="J Glob Antimicrob Resist">
        <title>First complete genome of a multidrug resistant strain of the novel human pathogen Kalamiella piersonii (GABEKP28) identified in human saliva.</title>
        <authorList>
            <person name="McDonagh F."/>
            <person name="Singh N.K."/>
            <person name="Venkateswaran K."/>
            <person name="Lonappan A.M."/>
            <person name="Hallahan B."/>
            <person name="Tuohy A."/>
            <person name="Burke L."/>
            <person name="Kovarova A."/>
            <person name="Miliotis G."/>
        </authorList>
    </citation>
    <scope>NUCLEOTIDE SEQUENCE [LARGE SCALE GENOMIC DNA]</scope>
    <source>
        <strain evidence="1 2">GABEKP28</strain>
    </source>
</reference>
<dbReference type="PANTHER" id="PTHR35566">
    <property type="entry name" value="BLR3599 PROTEIN"/>
    <property type="match status" value="1"/>
</dbReference>
<dbReference type="RefSeq" id="WP_269950697.1">
    <property type="nucleotide sequence ID" value="NZ_CP104760.1"/>
</dbReference>
<dbReference type="KEGG" id="kpie:N5580_20905"/>
<dbReference type="PANTHER" id="PTHR35566:SF1">
    <property type="entry name" value="TYPE VI SECRETION SYSTEM BASEPLATE COMPONENT TSSK1"/>
    <property type="match status" value="1"/>
</dbReference>
<evidence type="ECO:0000313" key="1">
    <source>
        <dbReference type="EMBL" id="WBG93421.1"/>
    </source>
</evidence>
<dbReference type="NCBIfam" id="TIGR03353">
    <property type="entry name" value="VI_chp_4"/>
    <property type="match status" value="1"/>
</dbReference>
<accession>A0AAJ5QND2</accession>
<proteinExistence type="predicted"/>
<dbReference type="Pfam" id="PF05936">
    <property type="entry name" value="T6SS_VasE"/>
    <property type="match status" value="1"/>
</dbReference>
<keyword evidence="1" id="KW-0614">Plasmid</keyword>
<dbReference type="EMBL" id="CP104760">
    <property type="protein sequence ID" value="WBG93421.1"/>
    <property type="molecule type" value="Genomic_DNA"/>
</dbReference>
<keyword evidence="2" id="KW-1185">Reference proteome</keyword>
<protein>
    <submittedName>
        <fullName evidence="1">Type VI secretion system baseplate subunit TssK</fullName>
    </submittedName>
</protein>
<dbReference type="AlphaFoldDB" id="A0AAJ5QND2"/>
<name>A0AAJ5QND2_9GAMM</name>
<geneLocation type="plasmid" evidence="1 2">
    <name>pGABEKP28_2</name>
</geneLocation>
<organism evidence="1 2">
    <name type="scientific">Pantoea piersonii</name>
    <dbReference type="NCBI Taxonomy" id="2364647"/>
    <lineage>
        <taxon>Bacteria</taxon>
        <taxon>Pseudomonadati</taxon>
        <taxon>Pseudomonadota</taxon>
        <taxon>Gammaproteobacteria</taxon>
        <taxon>Enterobacterales</taxon>
        <taxon>Erwiniaceae</taxon>
        <taxon>Pantoea</taxon>
    </lineage>
</organism>
<dbReference type="Proteomes" id="UP001211544">
    <property type="component" value="Plasmid pGABEKP28_2"/>
</dbReference>
<evidence type="ECO:0000313" key="2">
    <source>
        <dbReference type="Proteomes" id="UP001211544"/>
    </source>
</evidence>
<sequence length="446" mass="49873">MNRADKVIWTEGMFLRPHHFQQAERWLEGYSRSWGKLQCPYHWGFMTLSFDPSLLRQGKLAIAEASGMMPDGTPFIISDAENGPAPLEIGDNQSDIRVVLALPEQRDGRTEVIFEASSDSLARYGARESEVADLNSAAVGRAAVQFGTLRLRLMAASDLNAEWTALGVAHVKGKDASRHLQLDSSYIPPLLNGHSSPAVAAFINDLDGILSQRSEQMAQRLQQAGRGGNAEMIDFMLLALINRHIGQLSHARRLPQLHPEQLFSDWLQFAAELATWSPTRRPEEFPRYDHDNLQLSFSRLMLHLRQRLSLVMEESALQLTLTERSHGLYVATVSDASLLRDYGFVLAVRADMPSETLLTHFPAQMKIAPVSRIRDLVQLQLPGIALRAMPAAPRQIPWHAGYTYFALEQGGDLWAQMTKSEAFALHLAGEFPGLNLQLWALRNAHD</sequence>
<gene>
    <name evidence="1" type="primary">tssK</name>
    <name evidence="1" type="ORF">N5580_20905</name>
</gene>